<evidence type="ECO:0000313" key="2">
    <source>
        <dbReference type="EMBL" id="ASS77230.1"/>
    </source>
</evidence>
<dbReference type="AlphaFoldDB" id="A0A223D6V6"/>
<keyword evidence="1" id="KW-0472">Membrane</keyword>
<keyword evidence="1" id="KW-1133">Transmembrane helix</keyword>
<keyword evidence="1" id="KW-0812">Transmembrane</keyword>
<dbReference type="KEGG" id="tab:CIG75_14320"/>
<feature type="transmembrane region" description="Helical" evidence="1">
    <location>
        <begin position="25"/>
        <end position="43"/>
    </location>
</feature>
<sequence>MGFFLLLLLFLTAISFTLAFLKRSWVGMLIGGLIVLPLAWFMSLYPPFPWAIYVPLIYLIMAIFLFFRK</sequence>
<protein>
    <submittedName>
        <fullName evidence="2">Uncharacterized protein</fullName>
    </submittedName>
</protein>
<reference evidence="2 3" key="1">
    <citation type="journal article" date="2015" name="Int. J. Syst. Evol. Microbiol.">
        <title>Tumebacillus algifaecis sp. nov., isolated from decomposing algal scum.</title>
        <authorList>
            <person name="Wu Y.F."/>
            <person name="Zhang B."/>
            <person name="Xing P."/>
            <person name="Wu Q.L."/>
            <person name="Liu S.J."/>
        </authorList>
    </citation>
    <scope>NUCLEOTIDE SEQUENCE [LARGE SCALE GENOMIC DNA]</scope>
    <source>
        <strain evidence="2 3">THMBR28</strain>
    </source>
</reference>
<organism evidence="2 3">
    <name type="scientific">Tumebacillus algifaecis</name>
    <dbReference type="NCBI Taxonomy" id="1214604"/>
    <lineage>
        <taxon>Bacteria</taxon>
        <taxon>Bacillati</taxon>
        <taxon>Bacillota</taxon>
        <taxon>Bacilli</taxon>
        <taxon>Bacillales</taxon>
        <taxon>Alicyclobacillaceae</taxon>
        <taxon>Tumebacillus</taxon>
    </lineage>
</organism>
<name>A0A223D6V6_9BACL</name>
<dbReference type="Proteomes" id="UP000214688">
    <property type="component" value="Chromosome"/>
</dbReference>
<feature type="transmembrane region" description="Helical" evidence="1">
    <location>
        <begin position="50"/>
        <end position="67"/>
    </location>
</feature>
<accession>A0A223D6V6</accession>
<dbReference type="EMBL" id="CP022657">
    <property type="protein sequence ID" value="ASS77230.1"/>
    <property type="molecule type" value="Genomic_DNA"/>
</dbReference>
<gene>
    <name evidence="2" type="ORF">CIG75_14320</name>
</gene>
<evidence type="ECO:0000313" key="3">
    <source>
        <dbReference type="Proteomes" id="UP000214688"/>
    </source>
</evidence>
<evidence type="ECO:0000256" key="1">
    <source>
        <dbReference type="SAM" id="Phobius"/>
    </source>
</evidence>
<proteinExistence type="predicted"/>
<keyword evidence="3" id="KW-1185">Reference proteome</keyword>